<evidence type="ECO:0000313" key="1">
    <source>
        <dbReference type="EMBL" id="GBP91656.1"/>
    </source>
</evidence>
<keyword evidence="2" id="KW-1185">Reference proteome</keyword>
<gene>
    <name evidence="1" type="ORF">EVAR_90831_1</name>
</gene>
<dbReference type="EMBL" id="BGZK01002192">
    <property type="protein sequence ID" value="GBP91656.1"/>
    <property type="molecule type" value="Genomic_DNA"/>
</dbReference>
<name>A0A4C1ZT58_EUMVA</name>
<organism evidence="1 2">
    <name type="scientific">Eumeta variegata</name>
    <name type="common">Bagworm moth</name>
    <name type="synonym">Eumeta japonica</name>
    <dbReference type="NCBI Taxonomy" id="151549"/>
    <lineage>
        <taxon>Eukaryota</taxon>
        <taxon>Metazoa</taxon>
        <taxon>Ecdysozoa</taxon>
        <taxon>Arthropoda</taxon>
        <taxon>Hexapoda</taxon>
        <taxon>Insecta</taxon>
        <taxon>Pterygota</taxon>
        <taxon>Neoptera</taxon>
        <taxon>Endopterygota</taxon>
        <taxon>Lepidoptera</taxon>
        <taxon>Glossata</taxon>
        <taxon>Ditrysia</taxon>
        <taxon>Tineoidea</taxon>
        <taxon>Psychidae</taxon>
        <taxon>Oiketicinae</taxon>
        <taxon>Eumeta</taxon>
    </lineage>
</organism>
<proteinExistence type="predicted"/>
<accession>A0A4C1ZT58</accession>
<evidence type="ECO:0000313" key="2">
    <source>
        <dbReference type="Proteomes" id="UP000299102"/>
    </source>
</evidence>
<comment type="caution">
    <text evidence="1">The sequence shown here is derived from an EMBL/GenBank/DDBJ whole genome shotgun (WGS) entry which is preliminary data.</text>
</comment>
<protein>
    <submittedName>
        <fullName evidence="1">Uncharacterized protein</fullName>
    </submittedName>
</protein>
<dbReference type="Proteomes" id="UP000299102">
    <property type="component" value="Unassembled WGS sequence"/>
</dbReference>
<sequence>MKCLYTLISFRPQYMLTLALGHPSNQPDIIYIHNKQNELLFPNLLELHIHANQDTQDESNEPKLIGVALFNYGVPMATFQLDYRTLAIM</sequence>
<reference evidence="1 2" key="1">
    <citation type="journal article" date="2019" name="Commun. Biol.">
        <title>The bagworm genome reveals a unique fibroin gene that provides high tensile strength.</title>
        <authorList>
            <person name="Kono N."/>
            <person name="Nakamura H."/>
            <person name="Ohtoshi R."/>
            <person name="Tomita M."/>
            <person name="Numata K."/>
            <person name="Arakawa K."/>
        </authorList>
    </citation>
    <scope>NUCLEOTIDE SEQUENCE [LARGE SCALE GENOMIC DNA]</scope>
</reference>
<dbReference type="AlphaFoldDB" id="A0A4C1ZT58"/>